<evidence type="ECO:0000256" key="1">
    <source>
        <dbReference type="SAM" id="Phobius"/>
    </source>
</evidence>
<feature type="transmembrane region" description="Helical" evidence="1">
    <location>
        <begin position="146"/>
        <end position="171"/>
    </location>
</feature>
<organism evidence="2">
    <name type="scientific">marine metagenome</name>
    <dbReference type="NCBI Taxonomy" id="408172"/>
    <lineage>
        <taxon>unclassified sequences</taxon>
        <taxon>metagenomes</taxon>
        <taxon>ecological metagenomes</taxon>
    </lineage>
</organism>
<keyword evidence="1" id="KW-0812">Transmembrane</keyword>
<feature type="transmembrane region" description="Helical" evidence="1">
    <location>
        <begin position="63"/>
        <end position="89"/>
    </location>
</feature>
<dbReference type="EMBL" id="UINC01137632">
    <property type="protein sequence ID" value="SVD23085.1"/>
    <property type="molecule type" value="Genomic_DNA"/>
</dbReference>
<evidence type="ECO:0000313" key="2">
    <source>
        <dbReference type="EMBL" id="SVD23085.1"/>
    </source>
</evidence>
<protein>
    <submittedName>
        <fullName evidence="2">Uncharacterized protein</fullName>
    </submittedName>
</protein>
<proteinExistence type="predicted"/>
<keyword evidence="1" id="KW-0472">Membrane</keyword>
<reference evidence="2" key="1">
    <citation type="submission" date="2018-05" db="EMBL/GenBank/DDBJ databases">
        <authorList>
            <person name="Lanie J.A."/>
            <person name="Ng W.-L."/>
            <person name="Kazmierczak K.M."/>
            <person name="Andrzejewski T.M."/>
            <person name="Davidsen T.M."/>
            <person name="Wayne K.J."/>
            <person name="Tettelin H."/>
            <person name="Glass J.I."/>
            <person name="Rusch D."/>
            <person name="Podicherti R."/>
            <person name="Tsui H.-C.T."/>
            <person name="Winkler M.E."/>
        </authorList>
    </citation>
    <scope>NUCLEOTIDE SEQUENCE</scope>
</reference>
<gene>
    <name evidence="2" type="ORF">METZ01_LOCUS375939</name>
</gene>
<accession>A0A382TMS0</accession>
<keyword evidence="1" id="KW-1133">Transmembrane helix</keyword>
<dbReference type="AlphaFoldDB" id="A0A382TMS0"/>
<name>A0A382TMS0_9ZZZZ</name>
<sequence length="179" mass="20715">MNTENFQESRFNHEEWMNRLFQFMKAVQYFAIDLVQAFKTLLQKSLLQVWKEIRSATSKLSPVDFFFAGITLSIGVFGGMILIAGMGLLSYQSFIWLQSGVWNEYPMLTVFNFIFENTSIHQWLMNPESWIGIQKLLLWLLETTPVSLALMVPGFSIAVTAAGIFTLALIFRFYQLKKM</sequence>